<accession>A0A1I1MH01</accession>
<keyword evidence="2" id="KW-0229">DNA integration</keyword>
<reference evidence="8 9" key="1">
    <citation type="submission" date="2016-10" db="EMBL/GenBank/DDBJ databases">
        <authorList>
            <person name="de Groot N.N."/>
        </authorList>
    </citation>
    <scope>NUCLEOTIDE SEQUENCE [LARGE SCALE GENOMIC DNA]</scope>
    <source>
        <strain evidence="8 9">DSM 22900</strain>
    </source>
</reference>
<evidence type="ECO:0000256" key="4">
    <source>
        <dbReference type="ARBA" id="ARBA00023172"/>
    </source>
</evidence>
<dbReference type="InterPro" id="IPR035386">
    <property type="entry name" value="Arm-DNA-bind_5"/>
</dbReference>
<dbReference type="InterPro" id="IPR013762">
    <property type="entry name" value="Integrase-like_cat_sf"/>
</dbReference>
<evidence type="ECO:0000313" key="8">
    <source>
        <dbReference type="EMBL" id="SFC84784.1"/>
    </source>
</evidence>
<evidence type="ECO:0000259" key="7">
    <source>
        <dbReference type="PROSITE" id="PS51900"/>
    </source>
</evidence>
<dbReference type="Gene3D" id="1.10.150.130">
    <property type="match status" value="1"/>
</dbReference>
<dbReference type="SUPFAM" id="SSF56349">
    <property type="entry name" value="DNA breaking-rejoining enzymes"/>
    <property type="match status" value="1"/>
</dbReference>
<dbReference type="Gene3D" id="1.10.443.10">
    <property type="entry name" value="Intergrase catalytic core"/>
    <property type="match status" value="1"/>
</dbReference>
<dbReference type="CDD" id="cd01185">
    <property type="entry name" value="INTN1_C_like"/>
    <property type="match status" value="1"/>
</dbReference>
<dbReference type="InterPro" id="IPR002104">
    <property type="entry name" value="Integrase_catalytic"/>
</dbReference>
<protein>
    <submittedName>
        <fullName evidence="8">Site-specific recombinase XerD</fullName>
    </submittedName>
</protein>
<dbReference type="GO" id="GO:0003677">
    <property type="term" value="F:DNA binding"/>
    <property type="evidence" value="ECO:0007669"/>
    <property type="project" value="UniProtKB-UniRule"/>
</dbReference>
<dbReference type="RefSeq" id="WP_090975231.1">
    <property type="nucleotide sequence ID" value="NZ_FOLL01000037.1"/>
</dbReference>
<dbReference type="InterPro" id="IPR011010">
    <property type="entry name" value="DNA_brk_join_enz"/>
</dbReference>
<dbReference type="Proteomes" id="UP000199577">
    <property type="component" value="Unassembled WGS sequence"/>
</dbReference>
<dbReference type="PANTHER" id="PTHR30349:SF64">
    <property type="entry name" value="PROPHAGE INTEGRASE INTD-RELATED"/>
    <property type="match status" value="1"/>
</dbReference>
<comment type="similarity">
    <text evidence="1">Belongs to the 'phage' integrase family.</text>
</comment>
<dbReference type="InterPro" id="IPR050090">
    <property type="entry name" value="Tyrosine_recombinase_XerCD"/>
</dbReference>
<dbReference type="Pfam" id="PF00589">
    <property type="entry name" value="Phage_integrase"/>
    <property type="match status" value="1"/>
</dbReference>
<sequence length="405" mass="47223">MASIKLVLRTNQEDKTGHSPLYIRVIKDRKAKFVATGVKLKRNEWDDDKQKIKKNHANSARMNAFISQKVADAEGTVADHERKRKSVSARKLKEAIKGKDMANFFEYAYNRCERIKGTVSVATYRNYKQYVAKFEKFIGHREVYFDDITVTMLKDYINHMSNNLKNGATTVHYSLLILSVMFRDAQREDVIEESIYPFSKVRVKRDKGKRLFLSKEQVEKLRNFKIEYTGKDEVFRDMFIFSVYAGGLRFSDVVSLKWENYNEKEQRITKTIRKTGRNHNFKIGQTAIDILNQYKTAISQPSDFVFPILEDVERFDADTDYQAYIINAKNILCGQKLRRLGKDMELPFSLSFHLSRHTFATNALNNGMRIEYVSKLLDHSDIGITQIYAKVISEELDKAVEQYIN</sequence>
<evidence type="ECO:0000313" key="9">
    <source>
        <dbReference type="Proteomes" id="UP000199577"/>
    </source>
</evidence>
<dbReference type="InterPro" id="IPR025269">
    <property type="entry name" value="SAM-like_dom"/>
</dbReference>
<dbReference type="PANTHER" id="PTHR30349">
    <property type="entry name" value="PHAGE INTEGRASE-RELATED"/>
    <property type="match status" value="1"/>
</dbReference>
<dbReference type="Pfam" id="PF13102">
    <property type="entry name" value="Phage_int_SAM_5"/>
    <property type="match status" value="1"/>
</dbReference>
<evidence type="ECO:0000256" key="1">
    <source>
        <dbReference type="ARBA" id="ARBA00008857"/>
    </source>
</evidence>
<dbReference type="GO" id="GO:0006310">
    <property type="term" value="P:DNA recombination"/>
    <property type="evidence" value="ECO:0007669"/>
    <property type="project" value="UniProtKB-KW"/>
</dbReference>
<organism evidence="8 9">
    <name type="scientific">Parapedobacter composti</name>
    <dbReference type="NCBI Taxonomy" id="623281"/>
    <lineage>
        <taxon>Bacteria</taxon>
        <taxon>Pseudomonadati</taxon>
        <taxon>Bacteroidota</taxon>
        <taxon>Sphingobacteriia</taxon>
        <taxon>Sphingobacteriales</taxon>
        <taxon>Sphingobacteriaceae</taxon>
        <taxon>Parapedobacter</taxon>
    </lineage>
</organism>
<gene>
    <name evidence="8" type="ORF">SAMN05421747_1377</name>
</gene>
<keyword evidence="3 5" id="KW-0238">DNA-binding</keyword>
<dbReference type="OrthoDB" id="892893at2"/>
<dbReference type="PROSITE" id="PS51898">
    <property type="entry name" value="TYR_RECOMBINASE"/>
    <property type="match status" value="1"/>
</dbReference>
<dbReference type="PROSITE" id="PS51900">
    <property type="entry name" value="CB"/>
    <property type="match status" value="1"/>
</dbReference>
<dbReference type="GO" id="GO:0015074">
    <property type="term" value="P:DNA integration"/>
    <property type="evidence" value="ECO:0007669"/>
    <property type="project" value="UniProtKB-KW"/>
</dbReference>
<dbReference type="InterPro" id="IPR010998">
    <property type="entry name" value="Integrase_recombinase_N"/>
</dbReference>
<evidence type="ECO:0000256" key="5">
    <source>
        <dbReference type="PROSITE-ProRule" id="PRU01248"/>
    </source>
</evidence>
<name>A0A1I1MH01_9SPHI</name>
<dbReference type="AlphaFoldDB" id="A0A1I1MH01"/>
<evidence type="ECO:0000256" key="2">
    <source>
        <dbReference type="ARBA" id="ARBA00022908"/>
    </source>
</evidence>
<dbReference type="EMBL" id="FOLL01000037">
    <property type="protein sequence ID" value="SFC84784.1"/>
    <property type="molecule type" value="Genomic_DNA"/>
</dbReference>
<proteinExistence type="inferred from homology"/>
<dbReference type="Pfam" id="PF17293">
    <property type="entry name" value="Arm-DNA-bind_5"/>
    <property type="match status" value="1"/>
</dbReference>
<keyword evidence="9" id="KW-1185">Reference proteome</keyword>
<evidence type="ECO:0000256" key="3">
    <source>
        <dbReference type="ARBA" id="ARBA00023125"/>
    </source>
</evidence>
<evidence type="ECO:0000259" key="6">
    <source>
        <dbReference type="PROSITE" id="PS51898"/>
    </source>
</evidence>
<feature type="domain" description="Core-binding (CB)" evidence="7">
    <location>
        <begin position="102"/>
        <end position="186"/>
    </location>
</feature>
<dbReference type="InterPro" id="IPR044068">
    <property type="entry name" value="CB"/>
</dbReference>
<keyword evidence="4" id="KW-0233">DNA recombination</keyword>
<dbReference type="STRING" id="623281.SAMN05421747_1377"/>
<feature type="domain" description="Tyr recombinase" evidence="6">
    <location>
        <begin position="208"/>
        <end position="401"/>
    </location>
</feature>